<sequence length="171" mass="18285">MTSTTRPTTWLVTGASRGIGFELVRQLAASPQNLVVAACRNPDKATALKALKDSAKGTLHIIQLDVSDFDSIRASVKQAQPILGEIGLDYLVNNAGIALRDTAFSLDPEDLLRILRTNAAGPAVVSQVYLPFVEKGHTSGKTPRGKSDKIQQNLWDSSGFGGFGMTTCRIS</sequence>
<evidence type="ECO:0000313" key="2">
    <source>
        <dbReference type="Proteomes" id="UP000193067"/>
    </source>
</evidence>
<dbReference type="PANTHER" id="PTHR45458">
    <property type="entry name" value="SHORT-CHAIN DEHYDROGENASE/REDUCTASE SDR"/>
    <property type="match status" value="1"/>
</dbReference>
<dbReference type="EMBL" id="KZ084094">
    <property type="protein sequence ID" value="OSD04958.1"/>
    <property type="molecule type" value="Genomic_DNA"/>
</dbReference>
<dbReference type="SUPFAM" id="SSF51735">
    <property type="entry name" value="NAD(P)-binding Rossmann-fold domains"/>
    <property type="match status" value="1"/>
</dbReference>
<name>A0A1Y2IV24_TRAC3</name>
<dbReference type="InterPro" id="IPR052184">
    <property type="entry name" value="SDR_enzymes"/>
</dbReference>
<dbReference type="OrthoDB" id="7289984at2759"/>
<organism evidence="1 2">
    <name type="scientific">Trametes coccinea (strain BRFM310)</name>
    <name type="common">Pycnoporus coccineus</name>
    <dbReference type="NCBI Taxonomy" id="1353009"/>
    <lineage>
        <taxon>Eukaryota</taxon>
        <taxon>Fungi</taxon>
        <taxon>Dikarya</taxon>
        <taxon>Basidiomycota</taxon>
        <taxon>Agaricomycotina</taxon>
        <taxon>Agaricomycetes</taxon>
        <taxon>Polyporales</taxon>
        <taxon>Polyporaceae</taxon>
        <taxon>Trametes</taxon>
    </lineage>
</organism>
<dbReference type="PRINTS" id="PR00081">
    <property type="entry name" value="GDHRDH"/>
</dbReference>
<dbReference type="GO" id="GO:0016616">
    <property type="term" value="F:oxidoreductase activity, acting on the CH-OH group of donors, NAD or NADP as acceptor"/>
    <property type="evidence" value="ECO:0007669"/>
    <property type="project" value="TreeGrafter"/>
</dbReference>
<dbReference type="InterPro" id="IPR002347">
    <property type="entry name" value="SDR_fam"/>
</dbReference>
<dbReference type="Pfam" id="PF00106">
    <property type="entry name" value="adh_short"/>
    <property type="match status" value="1"/>
</dbReference>
<accession>A0A1Y2IV24</accession>
<dbReference type="AlphaFoldDB" id="A0A1Y2IV24"/>
<dbReference type="Proteomes" id="UP000193067">
    <property type="component" value="Unassembled WGS sequence"/>
</dbReference>
<gene>
    <name evidence="1" type="ORF">PYCCODRAFT_1432692</name>
</gene>
<evidence type="ECO:0000313" key="1">
    <source>
        <dbReference type="EMBL" id="OSD04958.1"/>
    </source>
</evidence>
<dbReference type="Gene3D" id="3.40.50.720">
    <property type="entry name" value="NAD(P)-binding Rossmann-like Domain"/>
    <property type="match status" value="1"/>
</dbReference>
<protein>
    <submittedName>
        <fullName evidence="1">NAD(P)-binding protein</fullName>
    </submittedName>
</protein>
<keyword evidence="2" id="KW-1185">Reference proteome</keyword>
<dbReference type="PANTHER" id="PTHR45458:SF1">
    <property type="entry name" value="SHORT CHAIN DEHYDROGENASE"/>
    <property type="match status" value="1"/>
</dbReference>
<dbReference type="InterPro" id="IPR036291">
    <property type="entry name" value="NAD(P)-bd_dom_sf"/>
</dbReference>
<proteinExistence type="predicted"/>
<reference evidence="1 2" key="1">
    <citation type="journal article" date="2015" name="Biotechnol. Biofuels">
        <title>Enhanced degradation of softwood versus hardwood by the white-rot fungus Pycnoporus coccineus.</title>
        <authorList>
            <person name="Couturier M."/>
            <person name="Navarro D."/>
            <person name="Chevret D."/>
            <person name="Henrissat B."/>
            <person name="Piumi F."/>
            <person name="Ruiz-Duenas F.J."/>
            <person name="Martinez A.T."/>
            <person name="Grigoriev I.V."/>
            <person name="Riley R."/>
            <person name="Lipzen A."/>
            <person name="Berrin J.G."/>
            <person name="Master E.R."/>
            <person name="Rosso M.N."/>
        </authorList>
    </citation>
    <scope>NUCLEOTIDE SEQUENCE [LARGE SCALE GENOMIC DNA]</scope>
    <source>
        <strain evidence="1 2">BRFM310</strain>
    </source>
</reference>